<dbReference type="Pfam" id="PF18823">
    <property type="entry name" value="InPase"/>
    <property type="match status" value="1"/>
</dbReference>
<dbReference type="RefSeq" id="WP_012745024.1">
    <property type="nucleotide sequence ID" value="NC_012785.1"/>
</dbReference>
<dbReference type="GO" id="GO:0000287">
    <property type="term" value="F:magnesium ion binding"/>
    <property type="evidence" value="ECO:0007669"/>
    <property type="project" value="InterPro"/>
</dbReference>
<dbReference type="eggNOG" id="COG0221">
    <property type="taxonomic scope" value="Bacteria"/>
</dbReference>
<organism evidence="2 3">
    <name type="scientific">Kosmotoga olearia (strain ATCC BAA-1733 / DSM 21960 / TBF 19.5.1)</name>
    <dbReference type="NCBI Taxonomy" id="521045"/>
    <lineage>
        <taxon>Bacteria</taxon>
        <taxon>Thermotogati</taxon>
        <taxon>Thermotogota</taxon>
        <taxon>Thermotogae</taxon>
        <taxon>Kosmotogales</taxon>
        <taxon>Kosmotogaceae</taxon>
        <taxon>Kosmotoga</taxon>
    </lineage>
</organism>
<evidence type="ECO:0000259" key="1">
    <source>
        <dbReference type="Pfam" id="PF18823"/>
    </source>
</evidence>
<reference evidence="2 3" key="1">
    <citation type="submission" date="2009-06" db="EMBL/GenBank/DDBJ databases">
        <title>Complete sequence of Thermotogales bacterium TBF 19.5.1.</title>
        <authorList>
            <consortium name="US DOE Joint Genome Institute"/>
            <person name="Lucas S."/>
            <person name="Copeland A."/>
            <person name="Lapidus A."/>
            <person name="Glavina del Rio T."/>
            <person name="Tice H."/>
            <person name="Bruce D."/>
            <person name="Goodwin L."/>
            <person name="Pitluck S."/>
            <person name="Chertkov O."/>
            <person name="Brettin T."/>
            <person name="Detter J.C."/>
            <person name="Han C."/>
            <person name="Schmutz J."/>
            <person name="Larimer F."/>
            <person name="Land M."/>
            <person name="Hauser L."/>
            <person name="Kyrpides N."/>
            <person name="Ovchinnikova G."/>
            <person name="Noll K."/>
        </authorList>
    </citation>
    <scope>NUCLEOTIDE SEQUENCE [LARGE SCALE GENOMIC DNA]</scope>
    <source>
        <strain evidence="3">ATCC BAA-1733 / DSM 21960 / TBF 19.5.1</strain>
    </source>
</reference>
<gene>
    <name evidence="2" type="ordered locus">Kole_0517</name>
</gene>
<dbReference type="GO" id="GO:0004427">
    <property type="term" value="F:inorganic diphosphate phosphatase activity"/>
    <property type="evidence" value="ECO:0007669"/>
    <property type="project" value="InterPro"/>
</dbReference>
<reference evidence="2 3" key="2">
    <citation type="journal article" date="2011" name="J. Bacteriol.">
        <title>Genome Sequence of Kosmotoga olearia Strain TBF 19.5.1, a Thermophilic Bacterium with a Wide Growth Temperature Range, Isolated from the Troll B Oil Platform in the North Sea.</title>
        <authorList>
            <person name="Swithers K.S."/>
            <person name="Dipippo J.L."/>
            <person name="Bruce D.C."/>
            <person name="Detter C."/>
            <person name="Tapia R."/>
            <person name="Han S."/>
            <person name="Goodwin L.A."/>
            <person name="Han J."/>
            <person name="Woyke T."/>
            <person name="Pitluck S."/>
            <person name="Pennacchio L."/>
            <person name="Nolan M."/>
            <person name="Mikhailova N."/>
            <person name="Land M.L."/>
            <person name="Nesbo C.L."/>
            <person name="Gogarten J.P."/>
            <person name="Noll K.M."/>
        </authorList>
    </citation>
    <scope>NUCLEOTIDE SEQUENCE [LARGE SCALE GENOMIC DNA]</scope>
    <source>
        <strain evidence="3">ATCC BAA-1733 / DSM 21960 / TBF 19.5.1</strain>
    </source>
</reference>
<proteinExistence type="predicted"/>
<keyword evidence="3" id="KW-1185">Reference proteome</keyword>
<dbReference type="OrthoDB" id="9798247at2"/>
<dbReference type="EMBL" id="CP001634">
    <property type="protein sequence ID" value="ACR79239.1"/>
    <property type="molecule type" value="Genomic_DNA"/>
</dbReference>
<dbReference type="Proteomes" id="UP000002382">
    <property type="component" value="Chromosome"/>
</dbReference>
<accession>C5CEJ3</accession>
<dbReference type="InterPro" id="IPR041595">
    <property type="entry name" value="Inorganic_Pase"/>
</dbReference>
<dbReference type="KEGG" id="kol:Kole_0517"/>
<evidence type="ECO:0000313" key="2">
    <source>
        <dbReference type="EMBL" id="ACR79239.1"/>
    </source>
</evidence>
<dbReference type="HOGENOM" id="CLU_144823_0_0_0"/>
<dbReference type="InterPro" id="IPR036649">
    <property type="entry name" value="Pyrophosphatase_sf"/>
</dbReference>
<sequence length="114" mass="12906">MNFWERFEAFITEHEIVIDRPKGSQHPKYPQIVYPLDYGYLKGTTAGDGSGIDVWIGSMDERKITGVVITVDSLKRDSEVKILIGCNEDDKKKILKIVNNSHMSGIIIDNPIIE</sequence>
<feature type="domain" description="Inorganic pyrophosphatase" evidence="1">
    <location>
        <begin position="33"/>
        <end position="91"/>
    </location>
</feature>
<evidence type="ECO:0000313" key="3">
    <source>
        <dbReference type="Proteomes" id="UP000002382"/>
    </source>
</evidence>
<name>C5CEJ3_KOSOT</name>
<dbReference type="STRING" id="521045.Kole_0517"/>
<dbReference type="AlphaFoldDB" id="C5CEJ3"/>
<dbReference type="GO" id="GO:0006796">
    <property type="term" value="P:phosphate-containing compound metabolic process"/>
    <property type="evidence" value="ECO:0007669"/>
    <property type="project" value="InterPro"/>
</dbReference>
<dbReference type="GO" id="GO:0005737">
    <property type="term" value="C:cytoplasm"/>
    <property type="evidence" value="ECO:0007669"/>
    <property type="project" value="InterPro"/>
</dbReference>
<dbReference type="SUPFAM" id="SSF50324">
    <property type="entry name" value="Inorganic pyrophosphatase"/>
    <property type="match status" value="1"/>
</dbReference>
<protein>
    <recommendedName>
        <fullName evidence="1">Inorganic pyrophosphatase domain-containing protein</fullName>
    </recommendedName>
</protein>
<dbReference type="Gene3D" id="3.90.80.10">
    <property type="entry name" value="Inorganic pyrophosphatase"/>
    <property type="match status" value="1"/>
</dbReference>